<evidence type="ECO:0000313" key="4">
    <source>
        <dbReference type="Proteomes" id="UP001279734"/>
    </source>
</evidence>
<feature type="chain" id="PRO_5042204470" description="Secreted protein" evidence="2">
    <location>
        <begin position="19"/>
        <end position="124"/>
    </location>
</feature>
<protein>
    <recommendedName>
        <fullName evidence="5">Secreted protein</fullName>
    </recommendedName>
</protein>
<accession>A0AAD3SML1</accession>
<gene>
    <name evidence="3" type="ORF">Nepgr_014872</name>
</gene>
<comment type="caution">
    <text evidence="3">The sequence shown here is derived from an EMBL/GenBank/DDBJ whole genome shotgun (WGS) entry which is preliminary data.</text>
</comment>
<feature type="signal peptide" evidence="2">
    <location>
        <begin position="1"/>
        <end position="18"/>
    </location>
</feature>
<feature type="compositionally biased region" description="Polar residues" evidence="1">
    <location>
        <begin position="50"/>
        <end position="67"/>
    </location>
</feature>
<evidence type="ECO:0000313" key="3">
    <source>
        <dbReference type="EMBL" id="GMH13031.1"/>
    </source>
</evidence>
<organism evidence="3 4">
    <name type="scientific">Nepenthes gracilis</name>
    <name type="common">Slender pitcher plant</name>
    <dbReference type="NCBI Taxonomy" id="150966"/>
    <lineage>
        <taxon>Eukaryota</taxon>
        <taxon>Viridiplantae</taxon>
        <taxon>Streptophyta</taxon>
        <taxon>Embryophyta</taxon>
        <taxon>Tracheophyta</taxon>
        <taxon>Spermatophyta</taxon>
        <taxon>Magnoliopsida</taxon>
        <taxon>eudicotyledons</taxon>
        <taxon>Gunneridae</taxon>
        <taxon>Pentapetalae</taxon>
        <taxon>Caryophyllales</taxon>
        <taxon>Nepenthaceae</taxon>
        <taxon>Nepenthes</taxon>
    </lineage>
</organism>
<sequence>MNCFLLDTRWFWKQAVSAAIWLAAGSDCDAGVSDGGRRDPASDFDDMSLVKTNSTNEPTTGAQTGSLLATPPLRWSGLACNPRRALAVRLHQRSARTLALLPSVPNLMGRVLLTYAPPCQLRCP</sequence>
<evidence type="ECO:0008006" key="5">
    <source>
        <dbReference type="Google" id="ProtNLM"/>
    </source>
</evidence>
<dbReference type="EMBL" id="BSYO01000012">
    <property type="protein sequence ID" value="GMH13031.1"/>
    <property type="molecule type" value="Genomic_DNA"/>
</dbReference>
<keyword evidence="4" id="KW-1185">Reference proteome</keyword>
<reference evidence="3" key="1">
    <citation type="submission" date="2023-05" db="EMBL/GenBank/DDBJ databases">
        <title>Nepenthes gracilis genome sequencing.</title>
        <authorList>
            <person name="Fukushima K."/>
        </authorList>
    </citation>
    <scope>NUCLEOTIDE SEQUENCE</scope>
    <source>
        <strain evidence="3">SING2019-196</strain>
    </source>
</reference>
<dbReference type="AlphaFoldDB" id="A0AAD3SML1"/>
<name>A0AAD3SML1_NEPGR</name>
<evidence type="ECO:0000256" key="1">
    <source>
        <dbReference type="SAM" id="MobiDB-lite"/>
    </source>
</evidence>
<feature type="region of interest" description="Disordered" evidence="1">
    <location>
        <begin position="30"/>
        <end position="67"/>
    </location>
</feature>
<dbReference type="Proteomes" id="UP001279734">
    <property type="component" value="Unassembled WGS sequence"/>
</dbReference>
<keyword evidence="2" id="KW-0732">Signal</keyword>
<proteinExistence type="predicted"/>
<evidence type="ECO:0000256" key="2">
    <source>
        <dbReference type="SAM" id="SignalP"/>
    </source>
</evidence>